<dbReference type="SUPFAM" id="SSF53448">
    <property type="entry name" value="Nucleotide-diphospho-sugar transferases"/>
    <property type="match status" value="1"/>
</dbReference>
<evidence type="ECO:0000313" key="3">
    <source>
        <dbReference type="EMBL" id="SBT26177.1"/>
    </source>
</evidence>
<dbReference type="AlphaFoldDB" id="A0A1C3K475"/>
<keyword evidence="3" id="KW-0328">Glycosyltransferase</keyword>
<keyword evidence="5" id="KW-1185">Reference proteome</keyword>
<evidence type="ECO:0000256" key="2">
    <source>
        <dbReference type="SAM" id="MobiDB-lite"/>
    </source>
</evidence>
<dbReference type="EMBL" id="LT907988">
    <property type="protein sequence ID" value="SOE51237.1"/>
    <property type="molecule type" value="Genomic_DNA"/>
</dbReference>
<dbReference type="PANTHER" id="PTHR32385:SF15">
    <property type="entry name" value="INOSITOL PHOSPHOCERAMIDE MANNOSYLTRANSFERASE 1"/>
    <property type="match status" value="1"/>
</dbReference>
<dbReference type="Proteomes" id="UP000078558">
    <property type="component" value="Chromosome I"/>
</dbReference>
<evidence type="ECO:0000313" key="5">
    <source>
        <dbReference type="Proteomes" id="UP000078558"/>
    </source>
</evidence>
<dbReference type="Pfam" id="PF04488">
    <property type="entry name" value="Gly_transf_sug"/>
    <property type="match status" value="1"/>
</dbReference>
<dbReference type="KEGG" id="odi:ODI_R3296"/>
<dbReference type="PANTHER" id="PTHR32385">
    <property type="entry name" value="MANNOSYL PHOSPHORYLINOSITOL CERAMIDE SYNTHASE"/>
    <property type="match status" value="1"/>
</dbReference>
<keyword evidence="1 3" id="KW-0808">Transferase</keyword>
<name>A0A1C3K475_9BURK</name>
<feature type="compositionally biased region" description="Low complexity" evidence="2">
    <location>
        <begin position="248"/>
        <end position="263"/>
    </location>
</feature>
<dbReference type="InterPro" id="IPR051706">
    <property type="entry name" value="Glycosyltransferase_domain"/>
</dbReference>
<evidence type="ECO:0000313" key="4">
    <source>
        <dbReference type="EMBL" id="SOE51237.1"/>
    </source>
</evidence>
<reference evidence="4 5" key="2">
    <citation type="submission" date="2017-08" db="EMBL/GenBank/DDBJ databases">
        <authorList>
            <person name="de Groot N.N."/>
        </authorList>
    </citation>
    <scope>NUCLEOTIDE SEQUENCE [LARGE SCALE GENOMIC DNA]</scope>
    <source>
        <strain evidence="4">Orrdi1</strain>
    </source>
</reference>
<dbReference type="GO" id="GO:0000030">
    <property type="term" value="F:mannosyltransferase activity"/>
    <property type="evidence" value="ECO:0007669"/>
    <property type="project" value="TreeGrafter"/>
</dbReference>
<dbReference type="STRING" id="1851544.ODI_03800"/>
<accession>A0A1C3K475</accession>
<reference evidence="3 5" key="1">
    <citation type="submission" date="2016-06" db="EMBL/GenBank/DDBJ databases">
        <authorList>
            <person name="Kjaerup R.B."/>
            <person name="Dalgaard T.S."/>
            <person name="Juul-Madsen H.R."/>
        </authorList>
    </citation>
    <scope>NUCLEOTIDE SEQUENCE [LARGE SCALE GENOMIC DNA]</scope>
    <source>
        <strain evidence="3">Orrdi1</strain>
    </source>
</reference>
<sequence length="263" mass="30627">MVANLTKVFSYLFHWFFPKKRFTMPRARPALIPSRKQGRIPRIIWQTNYTDRATLPVYLNYLFNRLISPTWEYRFHLTEDRRVFISQHYDADVLACYDRLQIGAAQADFWRVLVLNKMGGVYLDIDAHMLRPLEFVLSPQDDEAYVKTRRGDLSNYFIASRPGNPNMARIAEGIARNIRHPPSNNVFDITGPGVFNTLLDQSKIKTCLYKFTCAQGTFTNEYFQYLDKKEGKWTKQQHVTSVVRPEAEPAVQPQAQAELRPDA</sequence>
<proteinExistence type="predicted"/>
<dbReference type="GO" id="GO:0051999">
    <property type="term" value="P:mannosyl-inositol phosphorylceramide biosynthetic process"/>
    <property type="evidence" value="ECO:0007669"/>
    <property type="project" value="TreeGrafter"/>
</dbReference>
<gene>
    <name evidence="3" type="ORF">ODI_03800</name>
    <name evidence="4" type="ORF">ODI_R3296</name>
</gene>
<protein>
    <submittedName>
        <fullName evidence="3">Mannosyltransferase OCH1 and related enzymes</fullName>
    </submittedName>
</protein>
<dbReference type="Gene3D" id="3.90.550.20">
    <property type="match status" value="1"/>
</dbReference>
<feature type="region of interest" description="Disordered" evidence="2">
    <location>
        <begin position="244"/>
        <end position="263"/>
    </location>
</feature>
<dbReference type="EMBL" id="FLRC01000028">
    <property type="protein sequence ID" value="SBT26177.1"/>
    <property type="molecule type" value="Genomic_DNA"/>
</dbReference>
<dbReference type="InterPro" id="IPR029044">
    <property type="entry name" value="Nucleotide-diphossugar_trans"/>
</dbReference>
<organism evidence="3 5">
    <name type="scientific">Orrella dioscoreae</name>
    <dbReference type="NCBI Taxonomy" id="1851544"/>
    <lineage>
        <taxon>Bacteria</taxon>
        <taxon>Pseudomonadati</taxon>
        <taxon>Pseudomonadota</taxon>
        <taxon>Betaproteobacteria</taxon>
        <taxon>Burkholderiales</taxon>
        <taxon>Alcaligenaceae</taxon>
        <taxon>Orrella</taxon>
    </lineage>
</organism>
<dbReference type="GO" id="GO:0016020">
    <property type="term" value="C:membrane"/>
    <property type="evidence" value="ECO:0007669"/>
    <property type="project" value="GOC"/>
</dbReference>
<dbReference type="InterPro" id="IPR007577">
    <property type="entry name" value="GlycoTrfase_DXD_sugar-bd_CS"/>
</dbReference>
<evidence type="ECO:0000256" key="1">
    <source>
        <dbReference type="ARBA" id="ARBA00022679"/>
    </source>
</evidence>